<dbReference type="Pfam" id="PF12796">
    <property type="entry name" value="Ank_2"/>
    <property type="match status" value="1"/>
</dbReference>
<protein>
    <recommendedName>
        <fullName evidence="5">Ankyrin</fullName>
    </recommendedName>
</protein>
<dbReference type="AlphaFoldDB" id="A0A9W7G3I4"/>
<keyword evidence="4" id="KW-1185">Reference proteome</keyword>
<dbReference type="InterPro" id="IPR002110">
    <property type="entry name" value="Ankyrin_rpt"/>
</dbReference>
<dbReference type="OrthoDB" id="20872at2759"/>
<proteinExistence type="predicted"/>
<dbReference type="InterPro" id="IPR036770">
    <property type="entry name" value="Ankyrin_rpt-contain_sf"/>
</dbReference>
<dbReference type="SMART" id="SM00248">
    <property type="entry name" value="ANK"/>
    <property type="match status" value="2"/>
</dbReference>
<evidence type="ECO:0000313" key="4">
    <source>
        <dbReference type="Proteomes" id="UP001165065"/>
    </source>
</evidence>
<dbReference type="Gene3D" id="1.25.40.20">
    <property type="entry name" value="Ankyrin repeat-containing domain"/>
    <property type="match status" value="1"/>
</dbReference>
<feature type="repeat" description="ANK" evidence="2">
    <location>
        <begin position="78"/>
        <end position="110"/>
    </location>
</feature>
<evidence type="ECO:0000256" key="2">
    <source>
        <dbReference type="PROSITE-ProRule" id="PRU00023"/>
    </source>
</evidence>
<gene>
    <name evidence="3" type="ORF">TrCOL_g1867</name>
</gene>
<sequence length="198" mass="21320">MNNSIDPGDVDWKAVHSAIRWNKPLSEVGQIVTSPSHANCVDTGNGNYPIHIASQNGHLDLVTWLVNHGARVNVQNGTGQTPLHMAISYEYGEVADFLIKSGADGDIKNNDGNPAMFGIEGDKDPSDPMNLLESCRTSKQALEALYSLKIKAAKNPGGLDKGQIAMVGMQVKKGNKNLGKGKWTTQCQEAFTEVMGML</sequence>
<dbReference type="Proteomes" id="UP001165065">
    <property type="component" value="Unassembled WGS sequence"/>
</dbReference>
<dbReference type="GO" id="GO:0000062">
    <property type="term" value="F:fatty-acyl-CoA binding"/>
    <property type="evidence" value="ECO:0007669"/>
    <property type="project" value="TreeGrafter"/>
</dbReference>
<evidence type="ECO:0000313" key="3">
    <source>
        <dbReference type="EMBL" id="GMI31608.1"/>
    </source>
</evidence>
<evidence type="ECO:0000256" key="1">
    <source>
        <dbReference type="ARBA" id="ARBA00023121"/>
    </source>
</evidence>
<keyword evidence="2" id="KW-0040">ANK repeat</keyword>
<dbReference type="EMBL" id="BRYA01000009">
    <property type="protein sequence ID" value="GMI31608.1"/>
    <property type="molecule type" value="Genomic_DNA"/>
</dbReference>
<dbReference type="PANTHER" id="PTHR24119:SF0">
    <property type="entry name" value="ACYL-COA-BINDING DOMAIN-CONTAINING PROTEIN 6"/>
    <property type="match status" value="1"/>
</dbReference>
<dbReference type="PROSITE" id="PS50297">
    <property type="entry name" value="ANK_REP_REGION"/>
    <property type="match status" value="2"/>
</dbReference>
<dbReference type="PRINTS" id="PR01415">
    <property type="entry name" value="ANKYRIN"/>
</dbReference>
<dbReference type="PROSITE" id="PS50088">
    <property type="entry name" value="ANK_REPEAT"/>
    <property type="match status" value="2"/>
</dbReference>
<keyword evidence="1" id="KW-0446">Lipid-binding</keyword>
<dbReference type="PANTHER" id="PTHR24119">
    <property type="entry name" value="ACYL-COA-BINDING DOMAIN-CONTAINING PROTEIN 6"/>
    <property type="match status" value="1"/>
</dbReference>
<reference evidence="4" key="1">
    <citation type="journal article" date="2023" name="Commun. Biol.">
        <title>Genome analysis of Parmales, the sister group of diatoms, reveals the evolutionary specialization of diatoms from phago-mixotrophs to photoautotrophs.</title>
        <authorList>
            <person name="Ban H."/>
            <person name="Sato S."/>
            <person name="Yoshikawa S."/>
            <person name="Yamada K."/>
            <person name="Nakamura Y."/>
            <person name="Ichinomiya M."/>
            <person name="Sato N."/>
            <person name="Blanc-Mathieu R."/>
            <person name="Endo H."/>
            <person name="Kuwata A."/>
            <person name="Ogata H."/>
        </authorList>
    </citation>
    <scope>NUCLEOTIDE SEQUENCE [LARGE SCALE GENOMIC DNA]</scope>
</reference>
<name>A0A9W7G3I4_9STRA</name>
<organism evidence="3 4">
    <name type="scientific">Triparma columacea</name>
    <dbReference type="NCBI Taxonomy" id="722753"/>
    <lineage>
        <taxon>Eukaryota</taxon>
        <taxon>Sar</taxon>
        <taxon>Stramenopiles</taxon>
        <taxon>Ochrophyta</taxon>
        <taxon>Bolidophyceae</taxon>
        <taxon>Parmales</taxon>
        <taxon>Triparmaceae</taxon>
        <taxon>Triparma</taxon>
    </lineage>
</organism>
<evidence type="ECO:0008006" key="5">
    <source>
        <dbReference type="Google" id="ProtNLM"/>
    </source>
</evidence>
<comment type="caution">
    <text evidence="3">The sequence shown here is derived from an EMBL/GenBank/DDBJ whole genome shotgun (WGS) entry which is preliminary data.</text>
</comment>
<accession>A0A9W7G3I4</accession>
<dbReference type="SUPFAM" id="SSF48403">
    <property type="entry name" value="Ankyrin repeat"/>
    <property type="match status" value="1"/>
</dbReference>
<feature type="repeat" description="ANK" evidence="2">
    <location>
        <begin position="45"/>
        <end position="77"/>
    </location>
</feature>